<proteinExistence type="predicted"/>
<dbReference type="OrthoDB" id="384235at2157"/>
<organism evidence="1 2">
    <name type="scientific">Methanobrevibacter woesei</name>
    <dbReference type="NCBI Taxonomy" id="190976"/>
    <lineage>
        <taxon>Archaea</taxon>
        <taxon>Methanobacteriati</taxon>
        <taxon>Methanobacteriota</taxon>
        <taxon>Methanomada group</taxon>
        <taxon>Methanobacteria</taxon>
        <taxon>Methanobacteriales</taxon>
        <taxon>Methanobacteriaceae</taxon>
        <taxon>Methanobrevibacter</taxon>
    </lineage>
</organism>
<keyword evidence="2" id="KW-1185">Reference proteome</keyword>
<comment type="caution">
    <text evidence="1">The sequence shown here is derived from an EMBL/GenBank/DDBJ whole genome shotgun (WGS) entry which is preliminary data.</text>
</comment>
<dbReference type="EMBL" id="MZGU01000002">
    <property type="protein sequence ID" value="PWB87032.1"/>
    <property type="molecule type" value="Genomic_DNA"/>
</dbReference>
<dbReference type="AlphaFoldDB" id="A0A2U1S977"/>
<gene>
    <name evidence="1" type="ORF">MBBWO_01460</name>
</gene>
<dbReference type="Proteomes" id="UP000245577">
    <property type="component" value="Unassembled WGS sequence"/>
</dbReference>
<protein>
    <submittedName>
        <fullName evidence="1">Uncharacterized protein</fullName>
    </submittedName>
</protein>
<reference evidence="1 2" key="1">
    <citation type="submission" date="2017-03" db="EMBL/GenBank/DDBJ databases">
        <title>Genome sequence of Methanobrevibacter wosei.</title>
        <authorList>
            <person name="Poehlein A."/>
            <person name="Seedorf H."/>
            <person name="Daniel R."/>
        </authorList>
    </citation>
    <scope>NUCLEOTIDE SEQUENCE [LARGE SCALE GENOMIC DNA]</scope>
    <source>
        <strain evidence="1 2">DSM 11979</strain>
    </source>
</reference>
<name>A0A2U1S977_9EURY</name>
<evidence type="ECO:0000313" key="1">
    <source>
        <dbReference type="EMBL" id="PWB87032.1"/>
    </source>
</evidence>
<evidence type="ECO:0000313" key="2">
    <source>
        <dbReference type="Proteomes" id="UP000245577"/>
    </source>
</evidence>
<sequence>MKDFSIQEAIDIINSLNDASEIRTTKHFNFNNDLRHDNKELWIDILFNHELLGINKQAENKFKLCYKYPNKENKDFYLIIVINEFKSLKMITTYEAKSSRRMGENEFR</sequence>
<accession>A0A2U1S977</accession>
<dbReference type="RefSeq" id="WP_116668978.1">
    <property type="nucleotide sequence ID" value="NZ_CALUOI010000001.1"/>
</dbReference>